<dbReference type="EMBL" id="CP029145">
    <property type="protein sequence ID" value="AWM33387.1"/>
    <property type="molecule type" value="Genomic_DNA"/>
</dbReference>
<keyword evidence="4" id="KW-1185">Reference proteome</keyword>
<evidence type="ECO:0000313" key="3">
    <source>
        <dbReference type="EMBL" id="AWM33387.1"/>
    </source>
</evidence>
<proteinExistence type="predicted"/>
<dbReference type="Proteomes" id="UP000245999">
    <property type="component" value="Chromosome"/>
</dbReference>
<evidence type="ECO:0008006" key="5">
    <source>
        <dbReference type="Google" id="ProtNLM"/>
    </source>
</evidence>
<evidence type="ECO:0000256" key="1">
    <source>
        <dbReference type="SAM" id="Coils"/>
    </source>
</evidence>
<sequence length="480" mass="53484">MLLIIEALAVVLLIGLQVRAFLGARAQIGRLEKLFPSAGALFLAKVSDPATQREVDTVASTAPSPEFAEVLANTNVYLLKNKGTADFNILQDLTERRVGALDGEIQSTTSLPLYIGLMGTFGGAILGLVSLVLGDGKFDDAAIAGFLRGITVAMVGSLCGLGLTLWGNARYREARRQAERLRNDYYSFLQVELLPILHSDMAGSLSTLKTVLDGFNVKFVNDIQSIGPAFEQLRPLIDQIISSTEVQRRFLERLQGIGFTEMANASVAVFDRMDRSAHMFEDFLVYQEKLNATLAAGGDVVRKVEGLLSRLTGLETGLNQVPAMLQQHNDTVDRQFRFFNQSQERMDRMGADTEQYFDKASRQLTGMMTTRLAHFNADAENAQAEWQRRFDTLKADNIYQRIVEYLNPFSQLPAQQQALNQLQERQAQQTAQAIRALEQRLDADTALQQQLLFQVTRTNAVLEQLTERSWLQKALGLNKK</sequence>
<keyword evidence="2" id="KW-0812">Transmembrane</keyword>
<organism evidence="3 4">
    <name type="scientific">Hymenobacter nivis</name>
    <dbReference type="NCBI Taxonomy" id="1850093"/>
    <lineage>
        <taxon>Bacteria</taxon>
        <taxon>Pseudomonadati</taxon>
        <taxon>Bacteroidota</taxon>
        <taxon>Cytophagia</taxon>
        <taxon>Cytophagales</taxon>
        <taxon>Hymenobacteraceae</taxon>
        <taxon>Hymenobacter</taxon>
    </lineage>
</organism>
<keyword evidence="1" id="KW-0175">Coiled coil</keyword>
<evidence type="ECO:0000256" key="2">
    <source>
        <dbReference type="SAM" id="Phobius"/>
    </source>
</evidence>
<evidence type="ECO:0000313" key="4">
    <source>
        <dbReference type="Proteomes" id="UP000245999"/>
    </source>
</evidence>
<name>A0A2Z3GNZ0_9BACT</name>
<gene>
    <name evidence="3" type="ORF">DDQ68_11700</name>
</gene>
<feature type="coiled-coil region" evidence="1">
    <location>
        <begin position="376"/>
        <end position="440"/>
    </location>
</feature>
<reference evidence="4" key="1">
    <citation type="submission" date="2018-04" db="EMBL/GenBank/DDBJ databases">
        <title>Complete genome of Antarctic heterotrophic bacterium Hymenobacter nivis.</title>
        <authorList>
            <person name="Terashima M."/>
        </authorList>
    </citation>
    <scope>NUCLEOTIDE SEQUENCE [LARGE SCALE GENOMIC DNA]</scope>
    <source>
        <strain evidence="4">NBRC 111535</strain>
    </source>
</reference>
<dbReference type="OrthoDB" id="1066121at2"/>
<dbReference type="RefSeq" id="WP_109656468.1">
    <property type="nucleotide sequence ID" value="NZ_CP029145.1"/>
</dbReference>
<protein>
    <recommendedName>
        <fullName evidence="5">MotA/TolQ/ExbB proton channel domain-containing protein</fullName>
    </recommendedName>
</protein>
<keyword evidence="2" id="KW-1133">Transmembrane helix</keyword>
<keyword evidence="2" id="KW-0472">Membrane</keyword>
<dbReference type="KEGG" id="hnv:DDQ68_11700"/>
<dbReference type="AlphaFoldDB" id="A0A2Z3GNZ0"/>
<accession>A0A2Z3GNZ0</accession>
<feature type="transmembrane region" description="Helical" evidence="2">
    <location>
        <begin position="145"/>
        <end position="167"/>
    </location>
</feature>
<feature type="transmembrane region" description="Helical" evidence="2">
    <location>
        <begin position="111"/>
        <end position="133"/>
    </location>
</feature>